<dbReference type="GO" id="GO:0004523">
    <property type="term" value="F:RNA-DNA hybrid ribonuclease activity"/>
    <property type="evidence" value="ECO:0007669"/>
    <property type="project" value="InterPro"/>
</dbReference>
<dbReference type="InterPro" id="IPR012337">
    <property type="entry name" value="RNaseH-like_sf"/>
</dbReference>
<dbReference type="SUPFAM" id="SSF53098">
    <property type="entry name" value="Ribonuclease H-like"/>
    <property type="match status" value="1"/>
</dbReference>
<organism evidence="2 3">
    <name type="scientific">Linum trigynum</name>
    <dbReference type="NCBI Taxonomy" id="586398"/>
    <lineage>
        <taxon>Eukaryota</taxon>
        <taxon>Viridiplantae</taxon>
        <taxon>Streptophyta</taxon>
        <taxon>Embryophyta</taxon>
        <taxon>Tracheophyta</taxon>
        <taxon>Spermatophyta</taxon>
        <taxon>Magnoliopsida</taxon>
        <taxon>eudicotyledons</taxon>
        <taxon>Gunneridae</taxon>
        <taxon>Pentapetalae</taxon>
        <taxon>rosids</taxon>
        <taxon>fabids</taxon>
        <taxon>Malpighiales</taxon>
        <taxon>Linaceae</taxon>
        <taxon>Linum</taxon>
    </lineage>
</organism>
<dbReference type="Gene3D" id="3.30.420.10">
    <property type="entry name" value="Ribonuclease H-like superfamily/Ribonuclease H"/>
    <property type="match status" value="1"/>
</dbReference>
<dbReference type="InterPro" id="IPR002156">
    <property type="entry name" value="RNaseH_domain"/>
</dbReference>
<dbReference type="PANTHER" id="PTHR33116:SF78">
    <property type="entry name" value="OS12G0587133 PROTEIN"/>
    <property type="match status" value="1"/>
</dbReference>
<dbReference type="GO" id="GO:0003676">
    <property type="term" value="F:nucleic acid binding"/>
    <property type="evidence" value="ECO:0007669"/>
    <property type="project" value="InterPro"/>
</dbReference>
<proteinExistence type="predicted"/>
<accession>A0AAV2DTR1</accession>
<name>A0AAV2DTR1_9ROSI</name>
<dbReference type="CDD" id="cd06222">
    <property type="entry name" value="RNase_H_like"/>
    <property type="match status" value="1"/>
</dbReference>
<feature type="domain" description="RNase H type-1" evidence="1">
    <location>
        <begin position="388"/>
        <end position="459"/>
    </location>
</feature>
<reference evidence="2 3" key="1">
    <citation type="submission" date="2024-04" db="EMBL/GenBank/DDBJ databases">
        <authorList>
            <person name="Fracassetti M."/>
        </authorList>
    </citation>
    <scope>NUCLEOTIDE SEQUENCE [LARGE SCALE GENOMIC DNA]</scope>
</reference>
<protein>
    <recommendedName>
        <fullName evidence="1">RNase H type-1 domain-containing protein</fullName>
    </recommendedName>
</protein>
<sequence length="519" mass="58661">MTQDLGRYLEVPVLHGRVTNKTFRYIIDRIDQRLAGWKADNLSLAGRVTLAMSVLNAIPSYIMQTAVLPAGICEYIYQKIRAFVWGSQEGRRRIHLVNWETVCLPKDQGGLGLRSARALNTAYFLKLAWGILKKPEELWLWRGVRRAWNLLLEGVRWSVRNGNNTLFWQDKWVDSGMVLGEHMLPSARDINVQASVASMLNSVGEWDTEFLTTSLQADALLQVLGMPPPKPELGDDELVWGLDQKGEFTLKTAYQLVAEIDGEDAQQGWKGVWKWPGPNRVWSQALPSAISASDNRDFNSWFMHHLTSPETQVRFGFTLWFLWRSRNDYIFSAIEEEPNKLTQKILAWETIAHDGRAAEQAIALGRSGLRRDVAVGWRPAPTGWITVNSDGSLLRPLESTAAGGALRDGQGRLLGSYSMNLGKCSTTRAELWGAIQGLQMTWDLGHRKVELQLDSMTAERDWELQISHIYREGNFLADHLAHLGHSLQPGTFVYNPTDSYITHWTLYDSVGGFTVRSII</sequence>
<gene>
    <name evidence="2" type="ORF">LTRI10_LOCUS18701</name>
</gene>
<dbReference type="InterPro" id="IPR036397">
    <property type="entry name" value="RNaseH_sf"/>
</dbReference>
<dbReference type="PANTHER" id="PTHR33116">
    <property type="entry name" value="REVERSE TRANSCRIPTASE ZINC-BINDING DOMAIN-CONTAINING PROTEIN-RELATED-RELATED"/>
    <property type="match status" value="1"/>
</dbReference>
<keyword evidence="3" id="KW-1185">Reference proteome</keyword>
<dbReference type="AlphaFoldDB" id="A0AAV2DTR1"/>
<evidence type="ECO:0000259" key="1">
    <source>
        <dbReference type="Pfam" id="PF13456"/>
    </source>
</evidence>
<dbReference type="InterPro" id="IPR044730">
    <property type="entry name" value="RNase_H-like_dom_plant"/>
</dbReference>
<dbReference type="EMBL" id="OZ034816">
    <property type="protein sequence ID" value="CAL1377016.1"/>
    <property type="molecule type" value="Genomic_DNA"/>
</dbReference>
<dbReference type="Pfam" id="PF13456">
    <property type="entry name" value="RVT_3"/>
    <property type="match status" value="1"/>
</dbReference>
<dbReference type="Proteomes" id="UP001497516">
    <property type="component" value="Chromosome 3"/>
</dbReference>
<evidence type="ECO:0000313" key="2">
    <source>
        <dbReference type="EMBL" id="CAL1377016.1"/>
    </source>
</evidence>
<evidence type="ECO:0000313" key="3">
    <source>
        <dbReference type="Proteomes" id="UP001497516"/>
    </source>
</evidence>